<dbReference type="Pfam" id="PF13554">
    <property type="entry name" value="Phage_tail_terminator_5"/>
    <property type="match status" value="1"/>
</dbReference>
<keyword evidence="2" id="KW-1185">Reference proteome</keyword>
<evidence type="ECO:0000313" key="2">
    <source>
        <dbReference type="Proteomes" id="UP000199664"/>
    </source>
</evidence>
<dbReference type="EMBL" id="FOAN01000019">
    <property type="protein sequence ID" value="SEM68934.1"/>
    <property type="molecule type" value="Genomic_DNA"/>
</dbReference>
<dbReference type="OrthoDB" id="7946779at2"/>
<proteinExistence type="predicted"/>
<gene>
    <name evidence="1" type="ORF">SAMN04515666_11923</name>
</gene>
<dbReference type="RefSeq" id="WP_091843477.1">
    <property type="nucleotide sequence ID" value="NZ_FOAN01000019.1"/>
</dbReference>
<dbReference type="InterPro" id="IPR025395">
    <property type="entry name" value="Phage_tail_terminator-like"/>
</dbReference>
<dbReference type="Proteomes" id="UP000199664">
    <property type="component" value="Unassembled WGS sequence"/>
</dbReference>
<name>A0A1H8AG77_9HYPH</name>
<organism evidence="1 2">
    <name type="scientific">Bosea lupini</name>
    <dbReference type="NCBI Taxonomy" id="1036779"/>
    <lineage>
        <taxon>Bacteria</taxon>
        <taxon>Pseudomonadati</taxon>
        <taxon>Pseudomonadota</taxon>
        <taxon>Alphaproteobacteria</taxon>
        <taxon>Hyphomicrobiales</taxon>
        <taxon>Boseaceae</taxon>
        <taxon>Bosea</taxon>
    </lineage>
</organism>
<accession>A0A1H8AG77</accession>
<protein>
    <submittedName>
        <fullName evidence="1">Uncharacterized protein</fullName>
    </submittedName>
</protein>
<reference evidence="2" key="1">
    <citation type="submission" date="2016-10" db="EMBL/GenBank/DDBJ databases">
        <authorList>
            <person name="Varghese N."/>
            <person name="Submissions S."/>
        </authorList>
    </citation>
    <scope>NUCLEOTIDE SEQUENCE [LARGE SCALE GENOMIC DNA]</scope>
    <source>
        <strain evidence="2">LMG 26383,CCUG 61248,R- 45681</strain>
    </source>
</reference>
<dbReference type="AlphaFoldDB" id="A0A1H8AG77"/>
<dbReference type="Gene3D" id="3.30.2000.20">
    <property type="match status" value="1"/>
</dbReference>
<dbReference type="STRING" id="1036779.SAMN04515666_11923"/>
<evidence type="ECO:0000313" key="1">
    <source>
        <dbReference type="EMBL" id="SEM68934.1"/>
    </source>
</evidence>
<sequence>MADFAGAAAAVESRLEAQKPAGLPIAWPNRTRPDVVDGGGKPVPWAYAEVIGTGAEIRGVGIPGDHVVVEDGLIMVTVYVPDGEGAAPGFALAGQIGEIFRAKEFFQDGPGVCVRSWTPRISGGGAGDDNGMWFAVVVTIPFEFWHRA</sequence>